<comment type="caution">
    <text evidence="1">The sequence shown here is derived from an EMBL/GenBank/DDBJ whole genome shotgun (WGS) entry which is preliminary data.</text>
</comment>
<evidence type="ECO:0000313" key="2">
    <source>
        <dbReference type="Proteomes" id="UP000478052"/>
    </source>
</evidence>
<accession>A0A6G0ZLW4</accession>
<gene>
    <name evidence="1" type="ORF">FWK35_00009877</name>
</gene>
<evidence type="ECO:0000313" key="1">
    <source>
        <dbReference type="EMBL" id="KAF0772093.1"/>
    </source>
</evidence>
<reference evidence="1 2" key="1">
    <citation type="submission" date="2019-08" db="EMBL/GenBank/DDBJ databases">
        <title>Whole genome of Aphis craccivora.</title>
        <authorList>
            <person name="Voronova N.V."/>
            <person name="Shulinski R.S."/>
            <person name="Bandarenka Y.V."/>
            <person name="Zhorov D.G."/>
            <person name="Warner D."/>
        </authorList>
    </citation>
    <scope>NUCLEOTIDE SEQUENCE [LARGE SCALE GENOMIC DNA]</scope>
    <source>
        <strain evidence="1">180601</strain>
        <tissue evidence="1">Whole Body</tissue>
    </source>
</reference>
<dbReference type="EMBL" id="VUJU01000214">
    <property type="protein sequence ID" value="KAF0772093.1"/>
    <property type="molecule type" value="Genomic_DNA"/>
</dbReference>
<dbReference type="Proteomes" id="UP000478052">
    <property type="component" value="Unassembled WGS sequence"/>
</dbReference>
<organism evidence="1 2">
    <name type="scientific">Aphis craccivora</name>
    <name type="common">Cowpea aphid</name>
    <dbReference type="NCBI Taxonomy" id="307492"/>
    <lineage>
        <taxon>Eukaryota</taxon>
        <taxon>Metazoa</taxon>
        <taxon>Ecdysozoa</taxon>
        <taxon>Arthropoda</taxon>
        <taxon>Hexapoda</taxon>
        <taxon>Insecta</taxon>
        <taxon>Pterygota</taxon>
        <taxon>Neoptera</taxon>
        <taxon>Paraneoptera</taxon>
        <taxon>Hemiptera</taxon>
        <taxon>Sternorrhyncha</taxon>
        <taxon>Aphidomorpha</taxon>
        <taxon>Aphidoidea</taxon>
        <taxon>Aphididae</taxon>
        <taxon>Aphidini</taxon>
        <taxon>Aphis</taxon>
        <taxon>Aphis</taxon>
    </lineage>
</organism>
<name>A0A6G0ZLW4_APHCR</name>
<keyword evidence="2" id="KW-1185">Reference proteome</keyword>
<protein>
    <submittedName>
        <fullName evidence="1">Uncharacterized protein</fullName>
    </submittedName>
</protein>
<dbReference type="AlphaFoldDB" id="A0A6G0ZLW4"/>
<proteinExistence type="predicted"/>
<sequence length="179" mass="21525">MSPSYKRCNFFQQDLEHYRYICILDSKRSNECIDFTMMCFFFFCVCQHVLEQKVNVIGTLGGQKYKISNSFQKRQEKPYKNNRKTGILRKTNFRPNRIFYMFKFVTKSVENAKICKTFVQIGQSRGVTRIRMGDYFYMKSVNNWQLYIILQVFRSKLSPEQCLKTLPLKEIINLNIMYK</sequence>